<dbReference type="InterPro" id="IPR000668">
    <property type="entry name" value="Peptidase_C1A_C"/>
</dbReference>
<feature type="domain" description="Peptidase C1A papain C-terminal" evidence="3">
    <location>
        <begin position="108"/>
        <end position="389"/>
    </location>
</feature>
<dbReference type="InterPro" id="IPR013128">
    <property type="entry name" value="Peptidase_C1A"/>
</dbReference>
<dbReference type="Gene3D" id="3.90.70.10">
    <property type="entry name" value="Cysteine proteinases"/>
    <property type="match status" value="1"/>
</dbReference>
<evidence type="ECO:0000259" key="3">
    <source>
        <dbReference type="SMART" id="SM00645"/>
    </source>
</evidence>
<dbReference type="Proteomes" id="UP001642409">
    <property type="component" value="Unassembled WGS sequence"/>
</dbReference>
<comment type="caution">
    <text evidence="4">The sequence shown here is derived from an EMBL/GenBank/DDBJ whole genome shotgun (WGS) entry which is preliminary data.</text>
</comment>
<evidence type="ECO:0000256" key="2">
    <source>
        <dbReference type="SAM" id="MobiDB-lite"/>
    </source>
</evidence>
<reference evidence="4 5" key="1">
    <citation type="submission" date="2024-07" db="EMBL/GenBank/DDBJ databases">
        <authorList>
            <person name="Akdeniz Z."/>
        </authorList>
    </citation>
    <scope>NUCLEOTIDE SEQUENCE [LARGE SCALE GENOMIC DNA]</scope>
</reference>
<dbReference type="EMBL" id="CAXDID020000001">
    <property type="protein sequence ID" value="CAL5970387.1"/>
    <property type="molecule type" value="Genomic_DNA"/>
</dbReference>
<sequence length="875" mass="95083">MLTIYMMLQTNIHNQECYTAFIDFKLKYNKNYGGNEQERFDIFCQNYMKQHEKLEMNMMLEINIFPTMDQIQPHETENSVFKRTLNLLNAATNDQCSTTNPLSDKIVPYSTVDLREMNLITPVKSQGASTASSVFQTIAILENSILRDKQNLNAFWQDKATSTTLSLSEQFYLSNSICSACTYEGGLNFAKLAYLMVSGNLIQSDFSYASIKTVELTENFPADFVNKQATWQSKTNIAPILDSQNWLLPIQLFNNNGLYKDQCNLQSPYTPIVKIFDDNAAVFNETTIKTIKQYLSSGLAIAFNMYIGSGTSAAAFRNYAGGGQILSSTKCNLYKSDSYVTLVGYGKKNNKNVWVLKTSMGSSWGDQGHFFVEIGQNSFCTEQYAYTIIPKHFNIAQTTPYPQGTQIRGQTYTLDCDTYYTVVNSVTTCYSQCPTQYPVVVSGTYVCIQKCPDAAPYSDAGSCVERCSTAAYSVVSGQQTLVCQDSCTFYVLNATNANSQQCLAACTDDLPYSDAGLCCARCPKGAYSLQVSVRVCQDACPAFFITNASNGNSLQCVDPCPPPMVSVGQECFGACSSGLPFLENAVCVERCQTGAYTDDGTNLNCGPACTGMYILNASNGNSQKCITACPPETPYYEPGACLVKCSSGFYDLHPGAVQELVCAASCPIYLVNASSDNSKQCVSKCPDAAPYSDAGSCVERCSTAAYSVVSGQQTLVCQDSCTFYVLNATNANSQQCLAACTDDLPYSDAGLCCARCPKGAYSLQVSVRVCQDACPAFFITNASNGNSAPVRVPCPPPMVSVGQECFGACSSYLPCFQKTPCAWKGARPARTPTTRTNNLNAARPAPACTSSTPRTETPEVHHGPHSSALLRTGRA</sequence>
<comment type="similarity">
    <text evidence="1">Belongs to the peptidase C1 family.</text>
</comment>
<keyword evidence="5" id="KW-1185">Reference proteome</keyword>
<dbReference type="SUPFAM" id="SSF54001">
    <property type="entry name" value="Cysteine proteinases"/>
    <property type="match status" value="1"/>
</dbReference>
<proteinExistence type="inferred from homology"/>
<dbReference type="SMART" id="SM00645">
    <property type="entry name" value="Pept_C1"/>
    <property type="match status" value="1"/>
</dbReference>
<name>A0ABP1GI61_9EUKA</name>
<gene>
    <name evidence="4" type="ORF">HINF_LOCUS327</name>
</gene>
<accession>A0ABP1GI61</accession>
<dbReference type="PANTHER" id="PTHR12411">
    <property type="entry name" value="CYSTEINE PROTEASE FAMILY C1-RELATED"/>
    <property type="match status" value="1"/>
</dbReference>
<feature type="region of interest" description="Disordered" evidence="2">
    <location>
        <begin position="827"/>
        <end position="875"/>
    </location>
</feature>
<evidence type="ECO:0000313" key="4">
    <source>
        <dbReference type="EMBL" id="CAL5970387.1"/>
    </source>
</evidence>
<organism evidence="4 5">
    <name type="scientific">Hexamita inflata</name>
    <dbReference type="NCBI Taxonomy" id="28002"/>
    <lineage>
        <taxon>Eukaryota</taxon>
        <taxon>Metamonada</taxon>
        <taxon>Diplomonadida</taxon>
        <taxon>Hexamitidae</taxon>
        <taxon>Hexamitinae</taxon>
        <taxon>Hexamita</taxon>
    </lineage>
</organism>
<feature type="compositionally biased region" description="Low complexity" evidence="2">
    <location>
        <begin position="827"/>
        <end position="847"/>
    </location>
</feature>
<dbReference type="Pfam" id="PF00112">
    <property type="entry name" value="Peptidase_C1"/>
    <property type="match status" value="1"/>
</dbReference>
<evidence type="ECO:0000313" key="5">
    <source>
        <dbReference type="Proteomes" id="UP001642409"/>
    </source>
</evidence>
<dbReference type="InterPro" id="IPR038765">
    <property type="entry name" value="Papain-like_cys_pep_sf"/>
</dbReference>
<evidence type="ECO:0000256" key="1">
    <source>
        <dbReference type="ARBA" id="ARBA00008455"/>
    </source>
</evidence>
<protein>
    <submittedName>
        <fullName evidence="4">Cathepsin_L</fullName>
    </submittedName>
</protein>